<feature type="region of interest" description="Disordered" evidence="1">
    <location>
        <begin position="213"/>
        <end position="250"/>
    </location>
</feature>
<reference evidence="2" key="2">
    <citation type="submission" date="2021-10" db="EMBL/GenBank/DDBJ databases">
        <title>Phylogenomics reveals ancestral predisposition of the termite-cultivated fungus Termitomyces towards a domesticated lifestyle.</title>
        <authorList>
            <person name="Auxier B."/>
            <person name="Grum-Grzhimaylo A."/>
            <person name="Cardenas M.E."/>
            <person name="Lodge J.D."/>
            <person name="Laessoe T."/>
            <person name="Pedersen O."/>
            <person name="Smith M.E."/>
            <person name="Kuyper T.W."/>
            <person name="Franco-Molano E.A."/>
            <person name="Baroni T.J."/>
            <person name="Aanen D.K."/>
        </authorList>
    </citation>
    <scope>NUCLEOTIDE SEQUENCE</scope>
    <source>
        <strain evidence="2">D49</strain>
    </source>
</reference>
<sequence length="250" mass="28529">LKDIFSHPEVKQKNREHERKRREILKAQKCGQLEAKETNPPAIQKTTAKKSTKKLALLVDFYSGTRGPVSKIFADTYNALVTDEVVIPDLNGFEELDHLEELHDKVADWASGWGGATYWDLALERSFKLAVEERRVERWREQLSDHTAAGRRLLGALQHIDGHLPEESWKVRELWRMQLKLVEILVMGITILDIKTTILPRLCTVTYTEEESAVETDSDLDDERDIKIDGEDDSDVNADSISDSLMDSST</sequence>
<feature type="compositionally biased region" description="Polar residues" evidence="1">
    <location>
        <begin position="237"/>
        <end position="250"/>
    </location>
</feature>
<proteinExistence type="predicted"/>
<organism evidence="2 4">
    <name type="scientific">Sphagnurus paluster</name>
    <dbReference type="NCBI Taxonomy" id="117069"/>
    <lineage>
        <taxon>Eukaryota</taxon>
        <taxon>Fungi</taxon>
        <taxon>Dikarya</taxon>
        <taxon>Basidiomycota</taxon>
        <taxon>Agaricomycotina</taxon>
        <taxon>Agaricomycetes</taxon>
        <taxon>Agaricomycetidae</taxon>
        <taxon>Agaricales</taxon>
        <taxon>Tricholomatineae</taxon>
        <taxon>Lyophyllaceae</taxon>
        <taxon>Sphagnurus</taxon>
    </lineage>
</organism>
<feature type="compositionally biased region" description="Acidic residues" evidence="1">
    <location>
        <begin position="213"/>
        <end position="223"/>
    </location>
</feature>
<reference evidence="2" key="1">
    <citation type="submission" date="2021-02" db="EMBL/GenBank/DDBJ databases">
        <authorList>
            <person name="Nieuwenhuis M."/>
            <person name="Van De Peppel L.J.J."/>
        </authorList>
    </citation>
    <scope>NUCLEOTIDE SEQUENCE</scope>
    <source>
        <strain evidence="2">D49</strain>
    </source>
</reference>
<protein>
    <submittedName>
        <fullName evidence="2">Uncharacterized protein</fullName>
    </submittedName>
</protein>
<keyword evidence="4" id="KW-1185">Reference proteome</keyword>
<name>A0A9P7FNE9_9AGAR</name>
<dbReference type="Proteomes" id="UP000717328">
    <property type="component" value="Unassembled WGS sequence"/>
</dbReference>
<evidence type="ECO:0000313" key="4">
    <source>
        <dbReference type="Proteomes" id="UP000717328"/>
    </source>
</evidence>
<evidence type="ECO:0000256" key="1">
    <source>
        <dbReference type="SAM" id="MobiDB-lite"/>
    </source>
</evidence>
<dbReference type="EMBL" id="JABCKI010006556">
    <property type="protein sequence ID" value="KAG5634205.1"/>
    <property type="molecule type" value="Genomic_DNA"/>
</dbReference>
<dbReference type="OrthoDB" id="3067319at2759"/>
<dbReference type="EMBL" id="JABCKI010006534">
    <property type="protein sequence ID" value="KAG5634238.1"/>
    <property type="molecule type" value="Genomic_DNA"/>
</dbReference>
<accession>A0A9P7FNE9</accession>
<comment type="caution">
    <text evidence="2">The sequence shown here is derived from an EMBL/GenBank/DDBJ whole genome shotgun (WGS) entry which is preliminary data.</text>
</comment>
<gene>
    <name evidence="3" type="ORF">H0H81_002761</name>
    <name evidence="2" type="ORF">H0H81_002885</name>
</gene>
<evidence type="ECO:0000313" key="3">
    <source>
        <dbReference type="EMBL" id="KAG5634238.1"/>
    </source>
</evidence>
<feature type="non-terminal residue" evidence="2">
    <location>
        <position position="1"/>
    </location>
</feature>
<dbReference type="AlphaFoldDB" id="A0A9P7FNE9"/>
<evidence type="ECO:0000313" key="2">
    <source>
        <dbReference type="EMBL" id="KAG5634205.1"/>
    </source>
</evidence>